<dbReference type="WBParaSite" id="jg17076">
    <property type="protein sequence ID" value="jg17076"/>
    <property type="gene ID" value="jg17076"/>
</dbReference>
<proteinExistence type="predicted"/>
<reference evidence="3" key="1">
    <citation type="submission" date="2022-11" db="UniProtKB">
        <authorList>
            <consortium name="WormBaseParasite"/>
        </authorList>
    </citation>
    <scope>IDENTIFICATION</scope>
</reference>
<protein>
    <submittedName>
        <fullName evidence="3">Uncharacterized protein</fullName>
    </submittedName>
</protein>
<keyword evidence="1" id="KW-0732">Signal</keyword>
<accession>A0A915D969</accession>
<feature type="chain" id="PRO_5038008013" evidence="1">
    <location>
        <begin position="29"/>
        <end position="200"/>
    </location>
</feature>
<dbReference type="AlphaFoldDB" id="A0A915D969"/>
<name>A0A915D969_9BILA</name>
<sequence length="200" mass="22623">MGTCGLAFIGVSFSLIVKFLLAPINSSADCEIEKQWVNRHLRPILEDKNVYPTEPAIESVMPVWPISKNPVAPELAARMPERQETIRIVNEMKRTVWGDYAKNNDDVKWAYHPVAAYCPNCEERVVTVVDHKWEVTRRICSFCRSFRSSSACVSSRCASTRSRMCSTSVRIRLMAVASCWGHMSANSSPAQTKMMPFVFI</sequence>
<evidence type="ECO:0000313" key="3">
    <source>
        <dbReference type="WBParaSite" id="jg17076"/>
    </source>
</evidence>
<feature type="signal peptide" evidence="1">
    <location>
        <begin position="1"/>
        <end position="28"/>
    </location>
</feature>
<evidence type="ECO:0000256" key="1">
    <source>
        <dbReference type="SAM" id="SignalP"/>
    </source>
</evidence>
<evidence type="ECO:0000313" key="2">
    <source>
        <dbReference type="Proteomes" id="UP000887574"/>
    </source>
</evidence>
<organism evidence="2 3">
    <name type="scientific">Ditylenchus dipsaci</name>
    <dbReference type="NCBI Taxonomy" id="166011"/>
    <lineage>
        <taxon>Eukaryota</taxon>
        <taxon>Metazoa</taxon>
        <taxon>Ecdysozoa</taxon>
        <taxon>Nematoda</taxon>
        <taxon>Chromadorea</taxon>
        <taxon>Rhabditida</taxon>
        <taxon>Tylenchina</taxon>
        <taxon>Tylenchomorpha</taxon>
        <taxon>Sphaerularioidea</taxon>
        <taxon>Anguinidae</taxon>
        <taxon>Anguininae</taxon>
        <taxon>Ditylenchus</taxon>
    </lineage>
</organism>
<keyword evidence="2" id="KW-1185">Reference proteome</keyword>
<dbReference type="Proteomes" id="UP000887574">
    <property type="component" value="Unplaced"/>
</dbReference>